<dbReference type="Gene3D" id="1.20.1560.10">
    <property type="entry name" value="ABC transporter type 1, transmembrane domain"/>
    <property type="match status" value="1"/>
</dbReference>
<dbReference type="InterPro" id="IPR036640">
    <property type="entry name" value="ABC1_TM_sf"/>
</dbReference>
<reference evidence="10 11" key="1">
    <citation type="journal article" date="2018" name="bioRxiv">
        <title>Evidence of independent acquisition and adaption of ultra-small bacteria to human hosts across the highly diverse yet reduced genomes of the phylum Saccharibacteria.</title>
        <authorList>
            <person name="McLean J.S."/>
            <person name="Bor B."/>
            <person name="To T.T."/>
            <person name="Liu Q."/>
            <person name="Kearns K.A."/>
            <person name="Solden L.M."/>
            <person name="Wrighton K.C."/>
            <person name="He X."/>
            <person name="Shi W."/>
        </authorList>
    </citation>
    <scope>NUCLEOTIDE SEQUENCE [LARGE SCALE GENOMIC DNA]</scope>
    <source>
        <strain evidence="10 11">TM7_CMJM_G6_1_HOT_870</strain>
    </source>
</reference>
<dbReference type="Pfam" id="PF00664">
    <property type="entry name" value="ABC_membrane"/>
    <property type="match status" value="1"/>
</dbReference>
<evidence type="ECO:0000256" key="7">
    <source>
        <dbReference type="SAM" id="Phobius"/>
    </source>
</evidence>
<evidence type="ECO:0000259" key="8">
    <source>
        <dbReference type="PROSITE" id="PS50893"/>
    </source>
</evidence>
<dbReference type="PANTHER" id="PTHR24221">
    <property type="entry name" value="ATP-BINDING CASSETTE SUB-FAMILY B"/>
    <property type="match status" value="1"/>
</dbReference>
<keyword evidence="3" id="KW-0547">Nucleotide-binding</keyword>
<evidence type="ECO:0000313" key="11">
    <source>
        <dbReference type="Proteomes" id="UP001190925"/>
    </source>
</evidence>
<dbReference type="PROSITE" id="PS50893">
    <property type="entry name" value="ABC_TRANSPORTER_2"/>
    <property type="match status" value="1"/>
</dbReference>
<dbReference type="InterPro" id="IPR017871">
    <property type="entry name" value="ABC_transporter-like_CS"/>
</dbReference>
<evidence type="ECO:0000256" key="5">
    <source>
        <dbReference type="ARBA" id="ARBA00022989"/>
    </source>
</evidence>
<feature type="transmembrane region" description="Helical" evidence="7">
    <location>
        <begin position="50"/>
        <end position="76"/>
    </location>
</feature>
<evidence type="ECO:0000256" key="6">
    <source>
        <dbReference type="ARBA" id="ARBA00023136"/>
    </source>
</evidence>
<evidence type="ECO:0000313" key="10">
    <source>
        <dbReference type="EMBL" id="RYC72831.1"/>
    </source>
</evidence>
<feature type="transmembrane region" description="Helical" evidence="7">
    <location>
        <begin position="12"/>
        <end position="30"/>
    </location>
</feature>
<reference evidence="10 11" key="2">
    <citation type="journal article" date="2020" name="Cell Rep.">
        <title>Acquisition and Adaptation of Ultra-small Parasitic Reduced Genome Bacteria to Mammalian Hosts.</title>
        <authorList>
            <person name="McLean J.S."/>
            <person name="Bor B."/>
            <person name="Kerns K.A."/>
            <person name="Liu Q."/>
            <person name="To T.T."/>
            <person name="Solden L."/>
            <person name="Hendrickson E.L."/>
            <person name="Wrighton K."/>
            <person name="Shi W."/>
            <person name="He X."/>
        </authorList>
    </citation>
    <scope>NUCLEOTIDE SEQUENCE [LARGE SCALE GENOMIC DNA]</scope>
    <source>
        <strain evidence="10 11">TM7_CMJM_G6_1_HOT_870</strain>
    </source>
</reference>
<dbReference type="InterPro" id="IPR003439">
    <property type="entry name" value="ABC_transporter-like_ATP-bd"/>
</dbReference>
<keyword evidence="4 10" id="KW-0067">ATP-binding</keyword>
<feature type="transmembrane region" description="Helical" evidence="7">
    <location>
        <begin position="133"/>
        <end position="151"/>
    </location>
</feature>
<gene>
    <name evidence="10" type="ORF">G6CMJM_00167</name>
</gene>
<evidence type="ECO:0000256" key="3">
    <source>
        <dbReference type="ARBA" id="ARBA00022741"/>
    </source>
</evidence>
<feature type="transmembrane region" description="Helical" evidence="7">
    <location>
        <begin position="278"/>
        <end position="296"/>
    </location>
</feature>
<organism evidence="10 11">
    <name type="scientific">Candidatus Nanogingivalis gingivitcus</name>
    <dbReference type="NCBI Taxonomy" id="2171992"/>
    <lineage>
        <taxon>Bacteria</taxon>
        <taxon>Candidatus Saccharimonadota</taxon>
        <taxon>Candidatus Nanosyncoccalia</taxon>
        <taxon>Candidatus Nanogingivales</taxon>
        <taxon>Candidatus Nanogingivalaceae</taxon>
        <taxon>Candidatus Nanogingivalis</taxon>
    </lineage>
</organism>
<feature type="domain" description="ABC transporter" evidence="8">
    <location>
        <begin position="331"/>
        <end position="565"/>
    </location>
</feature>
<dbReference type="Pfam" id="PF00005">
    <property type="entry name" value="ABC_tran"/>
    <property type="match status" value="1"/>
</dbReference>
<dbReference type="GO" id="GO:0005524">
    <property type="term" value="F:ATP binding"/>
    <property type="evidence" value="ECO:0007669"/>
    <property type="project" value="UniProtKB-KW"/>
</dbReference>
<comment type="subcellular location">
    <subcellularLocation>
        <location evidence="1">Cell membrane</location>
        <topology evidence="1">Multi-pass membrane protein</topology>
    </subcellularLocation>
</comment>
<keyword evidence="11" id="KW-1185">Reference proteome</keyword>
<dbReference type="SUPFAM" id="SSF90123">
    <property type="entry name" value="ABC transporter transmembrane region"/>
    <property type="match status" value="1"/>
</dbReference>
<feature type="transmembrane region" description="Helical" evidence="7">
    <location>
        <begin position="235"/>
        <end position="258"/>
    </location>
</feature>
<feature type="transmembrane region" description="Helical" evidence="7">
    <location>
        <begin position="157"/>
        <end position="177"/>
    </location>
</feature>
<evidence type="ECO:0000256" key="2">
    <source>
        <dbReference type="ARBA" id="ARBA00022692"/>
    </source>
</evidence>
<accession>A0ABY0FIR9</accession>
<dbReference type="SUPFAM" id="SSF52540">
    <property type="entry name" value="P-loop containing nucleoside triphosphate hydrolases"/>
    <property type="match status" value="1"/>
</dbReference>
<dbReference type="CDD" id="cd18548">
    <property type="entry name" value="ABC_6TM_Tm287_like"/>
    <property type="match status" value="1"/>
</dbReference>
<dbReference type="Proteomes" id="UP001190925">
    <property type="component" value="Unassembled WGS sequence"/>
</dbReference>
<name>A0ABY0FIR9_9BACT</name>
<dbReference type="InterPro" id="IPR027417">
    <property type="entry name" value="P-loop_NTPase"/>
</dbReference>
<dbReference type="EMBL" id="PRLK01000002">
    <property type="protein sequence ID" value="RYC72831.1"/>
    <property type="molecule type" value="Genomic_DNA"/>
</dbReference>
<keyword evidence="2 7" id="KW-0812">Transmembrane</keyword>
<dbReference type="InterPro" id="IPR003593">
    <property type="entry name" value="AAA+_ATPase"/>
</dbReference>
<comment type="caution">
    <text evidence="10">The sequence shown here is derived from an EMBL/GenBank/DDBJ whole genome shotgun (WGS) entry which is preliminary data.</text>
</comment>
<keyword evidence="6 7" id="KW-0472">Membrane</keyword>
<evidence type="ECO:0000256" key="1">
    <source>
        <dbReference type="ARBA" id="ARBA00004651"/>
    </source>
</evidence>
<feature type="domain" description="ABC transmembrane type-1" evidence="9">
    <location>
        <begin position="16"/>
        <end position="298"/>
    </location>
</feature>
<dbReference type="Gene3D" id="3.40.50.300">
    <property type="entry name" value="P-loop containing nucleotide triphosphate hydrolases"/>
    <property type="match status" value="1"/>
</dbReference>
<dbReference type="PROSITE" id="PS00211">
    <property type="entry name" value="ABC_TRANSPORTER_1"/>
    <property type="match status" value="1"/>
</dbReference>
<dbReference type="PANTHER" id="PTHR24221:SF276">
    <property type="entry name" value="ABC TRANSPORTER, ATP-BINDING_PERMEASE PROTEIN"/>
    <property type="match status" value="1"/>
</dbReference>
<dbReference type="InterPro" id="IPR039421">
    <property type="entry name" value="Type_1_exporter"/>
</dbReference>
<evidence type="ECO:0000256" key="4">
    <source>
        <dbReference type="ARBA" id="ARBA00022840"/>
    </source>
</evidence>
<proteinExistence type="predicted"/>
<sequence>MKFIFHYAKKYWVSVFLMLVFIILSAKIDMELPKYTGKLISEGVAKKDLAVIYATGFEMIGLSLFSGAIMLTSIFFASRSAGAIARDIRRDIFTKIEDFSMNEFGKFSVASLMARITNDARQFQQTFTMAMRMGVYAPFVGIGAIINVWSISGQMSWVVGGTIFAIIAMTIFISIFAMPKIEVSRKLVDKMNLQSRQIITGTRVIRAYQKDKIEQDKFSKINKENLKLNIFLERIFGVISPWLTLVSGLSLVAIAWIGSYLVKDDSILVGDIFSLIQYISQITFAFTMLSMLFVFLPRMFVSINRMKEVLNTDISVKDRKKTRKLPTEFSIEFKDVSFKYQGGEDYVLEDISFKVKQGETIAVIGGTGSGKSTIAKLIPRFYDISKGKILIGGVDIKELSQKELRKLIGYAPQKAMLFAGDIRSNISYGSDLTDEQIIEALKIAQGWEFVQKLPEDISSPVEQGGKNFSGGQKQRLSISRAIAKNSPIMIFDDSFSALDYQTDAKLRAQLALKTKKRTKFIVAQRIATIMDADKIVVLDSGRIVGIGKHEELLKENEVYKQIASSQLSVEELTTSQKGKE</sequence>
<keyword evidence="5 7" id="KW-1133">Transmembrane helix</keyword>
<evidence type="ECO:0000259" key="9">
    <source>
        <dbReference type="PROSITE" id="PS50929"/>
    </source>
</evidence>
<dbReference type="SMART" id="SM00382">
    <property type="entry name" value="AAA"/>
    <property type="match status" value="1"/>
</dbReference>
<protein>
    <submittedName>
        <fullName evidence="10">ABC transporter ATP-binding protein</fullName>
    </submittedName>
</protein>
<dbReference type="InterPro" id="IPR011527">
    <property type="entry name" value="ABC1_TM_dom"/>
</dbReference>
<dbReference type="PROSITE" id="PS50929">
    <property type="entry name" value="ABC_TM1F"/>
    <property type="match status" value="1"/>
</dbReference>